<dbReference type="InterPro" id="IPR001296">
    <property type="entry name" value="Glyco_trans_1"/>
</dbReference>
<dbReference type="STRING" id="1348632.GCA_001591745_01696"/>
<dbReference type="Pfam" id="PF00534">
    <property type="entry name" value="Glycos_transf_1"/>
    <property type="match status" value="1"/>
</dbReference>
<organism evidence="3 4">
    <name type="scientific">Pseudolactococcus plantarum</name>
    <dbReference type="NCBI Taxonomy" id="1365"/>
    <lineage>
        <taxon>Bacteria</taxon>
        <taxon>Bacillati</taxon>
        <taxon>Bacillota</taxon>
        <taxon>Bacilli</taxon>
        <taxon>Lactobacillales</taxon>
        <taxon>Streptococcaceae</taxon>
        <taxon>Pseudolactococcus</taxon>
    </lineage>
</organism>
<accession>A0A2A5RWC3</accession>
<evidence type="ECO:0000313" key="4">
    <source>
        <dbReference type="Proteomes" id="UP000242246"/>
    </source>
</evidence>
<dbReference type="InterPro" id="IPR028098">
    <property type="entry name" value="Glyco_trans_4-like_N"/>
</dbReference>
<comment type="caution">
    <text evidence="3">The sequence shown here is derived from an EMBL/GenBank/DDBJ whole genome shotgun (WGS) entry which is preliminary data.</text>
</comment>
<dbReference type="SUPFAM" id="SSF53756">
    <property type="entry name" value="UDP-Glycosyltransferase/glycogen phosphorylase"/>
    <property type="match status" value="1"/>
</dbReference>
<name>A0A2A5RWC3_9LACT</name>
<reference evidence="3 4" key="1">
    <citation type="submission" date="2014-12" db="EMBL/GenBank/DDBJ databases">
        <title>Draft genome sequences of 10 type strains of Lactococcus.</title>
        <authorList>
            <person name="Sun Z."/>
            <person name="Zhong Z."/>
            <person name="Liu W."/>
            <person name="Zhang W."/>
            <person name="Zhang H."/>
        </authorList>
    </citation>
    <scope>NUCLEOTIDE SEQUENCE [LARGE SCALE GENOMIC DNA]</scope>
    <source>
        <strain evidence="3 4">DSM 20686</strain>
    </source>
</reference>
<dbReference type="PANTHER" id="PTHR45947">
    <property type="entry name" value="SULFOQUINOVOSYL TRANSFERASE SQD2"/>
    <property type="match status" value="1"/>
</dbReference>
<keyword evidence="4" id="KW-1185">Reference proteome</keyword>
<gene>
    <name evidence="3" type="ORF">RU87_GL000534</name>
</gene>
<sequence>MKILLYLEAEKFLRKSGIGRAIHHQKRALDIAGIDYTTNPKEDFDIAHINTYGIKSILLLFRVKRMGKKVIYHGHSTQEDFRNSFIGSNLLAPLVKRYLTFLYSHADLVITPTIYAKQLISSYGVKTPIVAISNGIDLEKYKRSIDKELAFKKHFHVKENEKIVICAALYFKRKGIDDFVKVAEMMPDVRFIWFGETNLWTVPGWVRRLVKTNHPSNVEFPGYIKGDVYEGAMTASDAFFFPSHEETEGIVVLEALASNQHVVARDIPVYNGWLDNRAASLVSTNEAFVEKLSDVLTHKIDKHIAGYQVAQSRSIDSISSQLVAAYHAVLDES</sequence>
<evidence type="ECO:0000259" key="1">
    <source>
        <dbReference type="Pfam" id="PF00534"/>
    </source>
</evidence>
<dbReference type="InterPro" id="IPR050194">
    <property type="entry name" value="Glycosyltransferase_grp1"/>
</dbReference>
<dbReference type="AlphaFoldDB" id="A0A2A5RWC3"/>
<dbReference type="EMBL" id="JXJX01000014">
    <property type="protein sequence ID" value="PCS05468.1"/>
    <property type="molecule type" value="Genomic_DNA"/>
</dbReference>
<dbReference type="GO" id="GO:0016757">
    <property type="term" value="F:glycosyltransferase activity"/>
    <property type="evidence" value="ECO:0007669"/>
    <property type="project" value="InterPro"/>
</dbReference>
<evidence type="ECO:0000313" key="3">
    <source>
        <dbReference type="EMBL" id="PCS05468.1"/>
    </source>
</evidence>
<dbReference type="Proteomes" id="UP000242246">
    <property type="component" value="Unassembled WGS sequence"/>
</dbReference>
<keyword evidence="3" id="KW-0808">Transferase</keyword>
<dbReference type="OrthoDB" id="9802525at2"/>
<protein>
    <submittedName>
        <fullName evidence="3">Glycosyl transferase family 1</fullName>
    </submittedName>
</protein>
<feature type="domain" description="Glycosyltransferase subfamily 4-like N-terminal" evidence="2">
    <location>
        <begin position="41"/>
        <end position="140"/>
    </location>
</feature>
<dbReference type="PANTHER" id="PTHR45947:SF3">
    <property type="entry name" value="SULFOQUINOVOSYL TRANSFERASE SQD2"/>
    <property type="match status" value="1"/>
</dbReference>
<feature type="domain" description="Glycosyl transferase family 1" evidence="1">
    <location>
        <begin position="153"/>
        <end position="302"/>
    </location>
</feature>
<proteinExistence type="predicted"/>
<dbReference type="Gene3D" id="3.40.50.2000">
    <property type="entry name" value="Glycogen Phosphorylase B"/>
    <property type="match status" value="2"/>
</dbReference>
<evidence type="ECO:0000259" key="2">
    <source>
        <dbReference type="Pfam" id="PF13439"/>
    </source>
</evidence>
<dbReference type="Pfam" id="PF13439">
    <property type="entry name" value="Glyco_transf_4"/>
    <property type="match status" value="1"/>
</dbReference>
<dbReference type="RefSeq" id="WP_068164542.1">
    <property type="nucleotide sequence ID" value="NZ_JXJX01000014.1"/>
</dbReference>